<dbReference type="PANTHER" id="PTHR13018:SF149">
    <property type="entry name" value="DOMAIN PROTEIN, PUTATIVE (AFU_ORTHOLOGUE AFUA_3G11660)-RELATED"/>
    <property type="match status" value="1"/>
</dbReference>
<comment type="similarity">
    <text evidence="2">Belongs to the CSC1 (TC 1.A.17) family.</text>
</comment>
<feature type="transmembrane region" description="Helical" evidence="8">
    <location>
        <begin position="788"/>
        <end position="812"/>
    </location>
</feature>
<dbReference type="InterPro" id="IPR003864">
    <property type="entry name" value="CSC1/OSCA1-like_7TM"/>
</dbReference>
<evidence type="ECO:0000256" key="3">
    <source>
        <dbReference type="ARBA" id="ARBA00022448"/>
    </source>
</evidence>
<feature type="compositionally biased region" description="Low complexity" evidence="7">
    <location>
        <begin position="180"/>
        <end position="194"/>
    </location>
</feature>
<sequence>MATDGVLNLNMAIPMISQRHHEHCVHCLLVPYLPHVHSAPDDTTPDSVPRQLALDKLALDKLALDKLSTRSHCALCPYVIAMDANPAPGAVPAVAGIDKVVAEPAAAAPATAIDAPATAANPTAADDAKTADEQPAAPAVPAAAAAPKAATVEDASDKGTPVAVSGAAEPSKPIPGLTSTEAAAPVTAETTATEGVKDAAAAEPTDKTDVTADELVQDKPVGVNGVASPSKDAEMTGALKETDAAPAAAPADKPTESSEPAAPAAAADKKRKADELEPEGDGAAPTNGDAKKRKPGRPPKAAAANGTENGNGHGHGEDKEGLGEKLAKKVKKVLPAPGKTARKTRSQETMDPVFQRIRARQDKFDAGQELLDLLQDPFAGQLQQTSFFAALGTSVLFTLGIAIAFSFLRPYNQSVYAPKTKHADEKHAPPPIGRKLWSWVFPLWSTTEYEFIQYAGMDAAIFMRFAEMLRNLFVTLSVFVLAILIPVNLTQVDVSGEGRAWLAMLTPSNVWGDAQWAQVTVAYGINAIVMFFLWWNTKKVLHLRRRYFESDEYQNSLHARTLMLYDLPKDRGSDEGIARIIDEVVPSSSFSRTAVARNVKDLPKLIAQHDHTVRKLESVLAKYMKNPAQLPPTRPLCKPSKKDPSSSTYPRGQKVDAIEYLTQRIKTLEVEIKQVRQSVDKRSSMPYGFASYSDITEAHNIAYACRKKHPHGSTIKLAPRPNDIIWNNLPLSASTRRWRRVINNLWITLLTFIWIGPNAMIAVFLVNLNNLGRVWREFQTELVENKTFWAFVQGIAAPAITSLVFLVLPIIFRRLSIKAGDQTKSGRERHVVAKLYAFFVFNNLVVFSLFSATWTFVAGVINRTGHGADAWDAILEENIADTLFLALCTVSPFWVNWLLQRQLGAAIDLAQFWPLIYSFFARKFSSPTPRDLIELTAPPAFDYAPYYNYFLYYSTIALCFAGIQPITLPAVALYFAIDVWLKRYLLLYVFVTKTESGGMFWRVVFNRVIFATMLADLVFFLTCWVRGEGAHHTHALAIVPLPFLMLAFKFVSSRQFDDKIRYYSTLNVAKHPESGLQKEQRLRSERLASRFGHPALYKPLITPMVHQKAQATLHIVYKGRLSDGREAGGMDGMSVSGYSDTFALDPMNAGKPGKQMNTNVPGFEFVSDSHMDFEFYKNRPEFADEHGQGDLFGADADRMRPGTPGSHGGEFDYSRPGTPTMNAMAGGMTGFNRPLHRAPTHDFTTAASGYHSPNGGRASPGPGFPQGMGYDRSRSPLYANAHGNGSNTALVQDAAGMGMGMGMGAPAPSYSNNSVGGARDRSVDSFRMAPTPGPSTGALGGGPRGYSNLPQAEEEQSPGDADPSQYDYFRGNARSQRRPGEGRTLRVVTSMSQPGSIFTSMSITRTPSHQPMATYQYSPVDDRTIRLVTLLPGTPADTLSVHLHAHSLDDAAALPDYEALSYVWGSPGESFPVTVAPPSPATIDGGATLTVPRNLHEALLHLRGPAAARTMWIDALCINQQDLGERAAQVQHMGALYRGAARVVVWLGPEADDSARALELVAWYAAHVAVDWRSGTLTATPSAALDASWFGRDVALAINDRGPGLEIFLARPGAAVVQCGAAVVPWKVLKDVAFWLGTKEVHYYPDVVADLERNAPALFAMGRVRELGEEVPRGLFATLSAAVLSSCTDPRDRIYGMLNMLSDEDRRTFPIVADYTVPMGNLYRGLALAWLERRKSLDFLTYAGLHHPQALHDGKFLLTWVPNWTARCPGVKTALPNAGGFVPCRASLVGRETLRTCGVKVARLATVVCDSTKSNTLLAGFSDLRDAFWAVRKAETAYQGYDDLLEAFTRLWFGNQFRDRTVPAARDTGDDMVFDEARAFMQATFDEDRGTSRTMNAVEARCLTVFRNRQQRGMVCLTDDGHVARVPVAAQVGDVFCVLPGCPSLLLLTPAPTIGDGRGFAEVGEAYVDGFMNGEGIFGPLPAGWTAVWRDSPDASEVVPAFLQDVESVPTWDDPRLFARGFLSEKMKESVTWKEALERRMTLTPDVLSSKGVPLVDIDLV</sequence>
<dbReference type="Pfam" id="PF14703">
    <property type="entry name" value="PHM7_cyt"/>
    <property type="match status" value="1"/>
</dbReference>
<comment type="subcellular location">
    <subcellularLocation>
        <location evidence="1">Membrane</location>
        <topology evidence="1">Multi-pass membrane protein</topology>
    </subcellularLocation>
</comment>
<dbReference type="Pfam" id="PF13967">
    <property type="entry name" value="RSN1_TM"/>
    <property type="match status" value="1"/>
</dbReference>
<feature type="transmembrane region" description="Helical" evidence="8">
    <location>
        <begin position="833"/>
        <end position="857"/>
    </location>
</feature>
<dbReference type="EMBL" id="CVQH01010001">
    <property type="protein sequence ID" value="CRK18874.1"/>
    <property type="molecule type" value="Genomic_DNA"/>
</dbReference>
<dbReference type="InterPro" id="IPR027815">
    <property type="entry name" value="CSC1/OSCA1-like_cyt"/>
</dbReference>
<dbReference type="InterPro" id="IPR001202">
    <property type="entry name" value="WW_dom"/>
</dbReference>
<dbReference type="GO" id="GO:0005227">
    <property type="term" value="F:calcium-activated cation channel activity"/>
    <property type="evidence" value="ECO:0007669"/>
    <property type="project" value="InterPro"/>
</dbReference>
<dbReference type="Proteomes" id="UP000044602">
    <property type="component" value="Unassembled WGS sequence"/>
</dbReference>
<evidence type="ECO:0000256" key="2">
    <source>
        <dbReference type="ARBA" id="ARBA00007779"/>
    </source>
</evidence>
<accession>A0A0G4LA80</accession>
<dbReference type="Pfam" id="PF06985">
    <property type="entry name" value="HET"/>
    <property type="match status" value="1"/>
</dbReference>
<evidence type="ECO:0000259" key="9">
    <source>
        <dbReference type="PROSITE" id="PS50020"/>
    </source>
</evidence>
<evidence type="ECO:0000313" key="10">
    <source>
        <dbReference type="EMBL" id="CRK18874.1"/>
    </source>
</evidence>
<proteinExistence type="inferred from homology"/>
<dbReference type="InterPro" id="IPR032880">
    <property type="entry name" value="CSC1/OSCA1-like_N"/>
</dbReference>
<dbReference type="GO" id="GO:0005886">
    <property type="term" value="C:plasma membrane"/>
    <property type="evidence" value="ECO:0007669"/>
    <property type="project" value="TreeGrafter"/>
</dbReference>
<evidence type="ECO:0000256" key="4">
    <source>
        <dbReference type="ARBA" id="ARBA00022692"/>
    </source>
</evidence>
<feature type="compositionally biased region" description="Low complexity" evidence="7">
    <location>
        <begin position="299"/>
        <end position="310"/>
    </location>
</feature>
<feature type="region of interest" description="Disordered" evidence="7">
    <location>
        <begin position="630"/>
        <end position="653"/>
    </location>
</feature>
<evidence type="ECO:0000313" key="11">
    <source>
        <dbReference type="Proteomes" id="UP000044602"/>
    </source>
</evidence>
<feature type="region of interest" description="Disordered" evidence="7">
    <location>
        <begin position="1250"/>
        <end position="1272"/>
    </location>
</feature>
<feature type="compositionally biased region" description="Low complexity" evidence="7">
    <location>
        <begin position="135"/>
        <end position="150"/>
    </location>
</feature>
<evidence type="ECO:0000256" key="5">
    <source>
        <dbReference type="ARBA" id="ARBA00022989"/>
    </source>
</evidence>
<feature type="transmembrane region" description="Helical" evidence="8">
    <location>
        <begin position="950"/>
        <end position="977"/>
    </location>
</feature>
<feature type="transmembrane region" description="Helical" evidence="8">
    <location>
        <begin position="472"/>
        <end position="494"/>
    </location>
</feature>
<gene>
    <name evidence="10" type="ORF">BN1708_003216</name>
</gene>
<keyword evidence="4 8" id="KW-0812">Transmembrane</keyword>
<feature type="transmembrane region" description="Helical" evidence="8">
    <location>
        <begin position="1008"/>
        <end position="1027"/>
    </location>
</feature>
<dbReference type="Pfam" id="PF02714">
    <property type="entry name" value="RSN1_7TM"/>
    <property type="match status" value="1"/>
</dbReference>
<keyword evidence="5 8" id="KW-1133">Transmembrane helix</keyword>
<feature type="domain" description="WW" evidence="9">
    <location>
        <begin position="1979"/>
        <end position="2017"/>
    </location>
</feature>
<feature type="transmembrane region" description="Helical" evidence="8">
    <location>
        <begin position="387"/>
        <end position="408"/>
    </location>
</feature>
<dbReference type="PANTHER" id="PTHR13018">
    <property type="entry name" value="PROBABLE MEMBRANE PROTEIN DUF221-RELATED"/>
    <property type="match status" value="1"/>
</dbReference>
<keyword evidence="3" id="KW-0813">Transport</keyword>
<dbReference type="PROSITE" id="PS50020">
    <property type="entry name" value="WW_DOMAIN_2"/>
    <property type="match status" value="1"/>
</dbReference>
<feature type="transmembrane region" description="Helical" evidence="8">
    <location>
        <begin position="745"/>
        <end position="768"/>
    </location>
</feature>
<dbReference type="InterPro" id="IPR010730">
    <property type="entry name" value="HET"/>
</dbReference>
<evidence type="ECO:0000256" key="1">
    <source>
        <dbReference type="ARBA" id="ARBA00004141"/>
    </source>
</evidence>
<evidence type="ECO:0000256" key="6">
    <source>
        <dbReference type="ARBA" id="ARBA00023136"/>
    </source>
</evidence>
<keyword evidence="11" id="KW-1185">Reference proteome</keyword>
<dbReference type="InterPro" id="IPR045122">
    <property type="entry name" value="Csc1-like"/>
</dbReference>
<feature type="region of interest" description="Disordered" evidence="7">
    <location>
        <begin position="1311"/>
        <end position="1388"/>
    </location>
</feature>
<organism evidence="10 11">
    <name type="scientific">Verticillium longisporum</name>
    <name type="common">Verticillium dahliae var. longisporum</name>
    <dbReference type="NCBI Taxonomy" id="100787"/>
    <lineage>
        <taxon>Eukaryota</taxon>
        <taxon>Fungi</taxon>
        <taxon>Dikarya</taxon>
        <taxon>Ascomycota</taxon>
        <taxon>Pezizomycotina</taxon>
        <taxon>Sordariomycetes</taxon>
        <taxon>Hypocreomycetidae</taxon>
        <taxon>Glomerellales</taxon>
        <taxon>Plectosphaerellaceae</taxon>
        <taxon>Verticillium</taxon>
    </lineage>
</organism>
<feature type="transmembrane region" description="Helical" evidence="8">
    <location>
        <begin position="514"/>
        <end position="535"/>
    </location>
</feature>
<evidence type="ECO:0000256" key="8">
    <source>
        <dbReference type="SAM" id="Phobius"/>
    </source>
</evidence>
<feature type="region of interest" description="Disordered" evidence="7">
    <location>
        <begin position="118"/>
        <end position="322"/>
    </location>
</feature>
<name>A0A0G4LA80_VERLO</name>
<reference evidence="10 11" key="1">
    <citation type="submission" date="2015-05" db="EMBL/GenBank/DDBJ databases">
        <authorList>
            <person name="Wang D.B."/>
            <person name="Wang M."/>
        </authorList>
    </citation>
    <scope>NUCLEOTIDE SEQUENCE [LARGE SCALE GENOMIC DNA]</scope>
    <source>
        <strain evidence="10">VL1</strain>
    </source>
</reference>
<keyword evidence="6 8" id="KW-0472">Membrane</keyword>
<evidence type="ECO:0000256" key="7">
    <source>
        <dbReference type="SAM" id="MobiDB-lite"/>
    </source>
</evidence>
<protein>
    <recommendedName>
        <fullName evidence="9">WW domain-containing protein</fullName>
    </recommendedName>
</protein>